<proteinExistence type="predicted"/>
<dbReference type="Proteomes" id="UP000556084">
    <property type="component" value="Unassembled WGS sequence"/>
</dbReference>
<keyword evidence="4" id="KW-1185">Reference proteome</keyword>
<evidence type="ECO:0000256" key="2">
    <source>
        <dbReference type="SAM" id="SignalP"/>
    </source>
</evidence>
<name>A0A7W7LQR7_9ACTN</name>
<feature type="region of interest" description="Disordered" evidence="1">
    <location>
        <begin position="30"/>
        <end position="61"/>
    </location>
</feature>
<gene>
    <name evidence="3" type="ORF">FHS39_003772</name>
</gene>
<comment type="caution">
    <text evidence="3">The sequence shown here is derived from an EMBL/GenBank/DDBJ whole genome shotgun (WGS) entry which is preliminary data.</text>
</comment>
<feature type="chain" id="PRO_5030635906" description="Lipoprotein" evidence="2">
    <location>
        <begin position="28"/>
        <end position="200"/>
    </location>
</feature>
<dbReference type="EMBL" id="JACHJH010000005">
    <property type="protein sequence ID" value="MBB4894714.1"/>
    <property type="molecule type" value="Genomic_DNA"/>
</dbReference>
<dbReference type="PROSITE" id="PS51257">
    <property type="entry name" value="PROKAR_LIPOPROTEIN"/>
    <property type="match status" value="1"/>
</dbReference>
<protein>
    <recommendedName>
        <fullName evidence="5">Lipoprotein</fullName>
    </recommendedName>
</protein>
<organism evidence="3 4">
    <name type="scientific">Streptomyces olivoverticillatus</name>
    <dbReference type="NCBI Taxonomy" id="66427"/>
    <lineage>
        <taxon>Bacteria</taxon>
        <taxon>Bacillati</taxon>
        <taxon>Actinomycetota</taxon>
        <taxon>Actinomycetes</taxon>
        <taxon>Kitasatosporales</taxon>
        <taxon>Streptomycetaceae</taxon>
        <taxon>Streptomyces</taxon>
    </lineage>
</organism>
<dbReference type="AlphaFoldDB" id="A0A7W7LQR7"/>
<reference evidence="3 4" key="1">
    <citation type="submission" date="2020-08" db="EMBL/GenBank/DDBJ databases">
        <title>Genomic Encyclopedia of Type Strains, Phase III (KMG-III): the genomes of soil and plant-associated and newly described type strains.</title>
        <authorList>
            <person name="Whitman W."/>
        </authorList>
    </citation>
    <scope>NUCLEOTIDE SEQUENCE [LARGE SCALE GENOMIC DNA]</scope>
    <source>
        <strain evidence="3 4">CECT 3266</strain>
    </source>
</reference>
<evidence type="ECO:0000313" key="3">
    <source>
        <dbReference type="EMBL" id="MBB4894714.1"/>
    </source>
</evidence>
<feature type="signal peptide" evidence="2">
    <location>
        <begin position="1"/>
        <end position="27"/>
    </location>
</feature>
<evidence type="ECO:0000256" key="1">
    <source>
        <dbReference type="SAM" id="MobiDB-lite"/>
    </source>
</evidence>
<dbReference type="RefSeq" id="WP_184350475.1">
    <property type="nucleotide sequence ID" value="NZ_JACHJH010000005.1"/>
</dbReference>
<evidence type="ECO:0000313" key="4">
    <source>
        <dbReference type="Proteomes" id="UP000556084"/>
    </source>
</evidence>
<keyword evidence="2" id="KW-0732">Signal</keyword>
<accession>A0A7W7LQR7</accession>
<evidence type="ECO:0008006" key="5">
    <source>
        <dbReference type="Google" id="ProtNLM"/>
    </source>
</evidence>
<sequence>MPRTHAMPLRRTALAAGALLAALSLTACDGSTGSGSGGGSNSSSAKADQPLKLGQPSPETQEVQRYNKTGKFTITPQKVVMGKPADLDELKDQKYKGYTLAWAYVKAKLVGGDTPLRGPMIATNVGMQMEGGQQGTRLIVLMGGLSSRPADCHSEDTEAVWQKGDEPTLCVPFVVPEGRKVAYVLYSKGFSAAPLKWAVE</sequence>